<comment type="similarity">
    <text evidence="1">Belongs to the GSP E family.</text>
</comment>
<comment type="caution">
    <text evidence="3">The sequence shown here is derived from an EMBL/GenBank/DDBJ whole genome shotgun (WGS) entry which is preliminary data.</text>
</comment>
<evidence type="ECO:0000259" key="2">
    <source>
        <dbReference type="Pfam" id="PF00437"/>
    </source>
</evidence>
<dbReference type="EMBL" id="LZMT01000017">
    <property type="protein sequence ID" value="OBX64357.1"/>
    <property type="molecule type" value="Genomic_DNA"/>
</dbReference>
<evidence type="ECO:0000256" key="1">
    <source>
        <dbReference type="ARBA" id="ARBA00006611"/>
    </source>
</evidence>
<dbReference type="InterPro" id="IPR027417">
    <property type="entry name" value="P-loop_NTPase"/>
</dbReference>
<proteinExistence type="inferred from homology"/>
<dbReference type="Gene3D" id="3.40.50.300">
    <property type="entry name" value="P-loop containing nucleotide triphosphate hydrolases"/>
    <property type="match status" value="1"/>
</dbReference>
<evidence type="ECO:0000313" key="3">
    <source>
        <dbReference type="EMBL" id="OBX64357.1"/>
    </source>
</evidence>
<dbReference type="CDD" id="cd01130">
    <property type="entry name" value="VirB11-like_ATPase"/>
    <property type="match status" value="1"/>
</dbReference>
<dbReference type="GO" id="GO:0016887">
    <property type="term" value="F:ATP hydrolysis activity"/>
    <property type="evidence" value="ECO:0007669"/>
    <property type="project" value="InterPro"/>
</dbReference>
<dbReference type="Gene3D" id="3.30.450.90">
    <property type="match status" value="1"/>
</dbReference>
<dbReference type="SUPFAM" id="SSF52540">
    <property type="entry name" value="P-loop containing nucleoside triphosphate hydrolases"/>
    <property type="match status" value="1"/>
</dbReference>
<reference evidence="3" key="1">
    <citation type="submission" date="2016-06" db="EMBL/GenBank/DDBJ databases">
        <title>Draft genome of Moraxella osloensis CCUG 67237.</title>
        <authorList>
            <person name="Salva-Serra F."/>
            <person name="Engstrom-Jakobsson H."/>
            <person name="Thorell K."/>
            <person name="Gonzales-Siles L."/>
            <person name="Karlsson R."/>
            <person name="Boulund F."/>
            <person name="Engstrand L."/>
            <person name="Kristiansson E."/>
            <person name="Moore E."/>
        </authorList>
    </citation>
    <scope>NUCLEOTIDE SEQUENCE [LARGE SCALE GENOMIC DNA]</scope>
    <source>
        <strain evidence="3">CCUG 67237</strain>
    </source>
</reference>
<accession>A0AA91FJ17</accession>
<gene>
    <name evidence="3" type="ORF">A9299_10070</name>
</gene>
<name>A0AA91FJ17_FAUOS</name>
<dbReference type="AlphaFoldDB" id="A0AA91FJ17"/>
<organism evidence="3">
    <name type="scientific">Faucicola osloensis</name>
    <name type="common">Moraxella osloensis</name>
    <dbReference type="NCBI Taxonomy" id="34062"/>
    <lineage>
        <taxon>Bacteria</taxon>
        <taxon>Pseudomonadati</taxon>
        <taxon>Pseudomonadota</taxon>
        <taxon>Gammaproteobacteria</taxon>
        <taxon>Moraxellales</taxon>
        <taxon>Moraxellaceae</taxon>
        <taxon>Faucicola</taxon>
    </lineage>
</organism>
<dbReference type="InterPro" id="IPR050921">
    <property type="entry name" value="T4SS_GSP_E_ATPase"/>
</dbReference>
<dbReference type="Pfam" id="PF00437">
    <property type="entry name" value="T2SSE"/>
    <property type="match status" value="1"/>
</dbReference>
<sequence>MLKTLGIQQFLDDKTLTEIAINRPYEIWTEGKDGWKKYVMPDLTIGSLRQLANVFATYNKLEINSKNPICSGVMPDGQRGQFLLPTACERDTVAITIRSPSITRFKLSDYVESGRLSNWVDKSTFSPLIKTDLPTEIYEKLEAERERIEELSKKLGIPEDVHLQLFELEMLEAKSQRDIERFIYLAVIHKQNFVLVGGTGSGKTTFTKSICDIVPLDTRIITIEDTAELDLPYHENKVHLFYKEVSPKDLLKSCLRMKPDRIFLTELRGDEAIDYLSALNTGHAGSITTVHANDCASAYYRVGTLIKQSEVGKNLEFKDIMSDVFTTLDVVMYMENTKLKEIAFDPVRKYKLLKGKIA</sequence>
<dbReference type="InterPro" id="IPR001482">
    <property type="entry name" value="T2SS/T4SS_dom"/>
</dbReference>
<feature type="domain" description="Bacterial type II secretion system protein E" evidence="2">
    <location>
        <begin position="162"/>
        <end position="309"/>
    </location>
</feature>
<protein>
    <recommendedName>
        <fullName evidence="2">Bacterial type II secretion system protein E domain-containing protein</fullName>
    </recommendedName>
</protein>
<dbReference type="PANTHER" id="PTHR30486">
    <property type="entry name" value="TWITCHING MOTILITY PROTEIN PILT"/>
    <property type="match status" value="1"/>
</dbReference>
<dbReference type="PANTHER" id="PTHR30486:SF6">
    <property type="entry name" value="TYPE IV PILUS RETRACTATION ATPASE PILT"/>
    <property type="match status" value="1"/>
</dbReference>